<protein>
    <submittedName>
        <fullName evidence="1">Uncharacterized protein</fullName>
    </submittedName>
</protein>
<dbReference type="EMBL" id="CP136601">
    <property type="protein sequence ID" value="WOH42213.1"/>
    <property type="molecule type" value="Genomic_DNA"/>
</dbReference>
<gene>
    <name evidence="1" type="ORF">RY846_16490</name>
</gene>
<evidence type="ECO:0000313" key="1">
    <source>
        <dbReference type="EMBL" id="WOH42213.1"/>
    </source>
</evidence>
<sequence>MQLLRILAKLLGPTADYLGGELRDFAQKRVENVGKIFANASQKISEEKESSGSVPPKVLRSILNEGSYSTDGMGVEYFGGILASSKSEEGRDDRGARLALKVASLTVYQLRAHCLLYYALTLALKGKNLFFYPDRKGMQTFVTMNSFLECMDFSKKEYQQIDSLYSHIFSGLNQEGLIE</sequence>
<proteinExistence type="predicted"/>
<evidence type="ECO:0000313" key="2">
    <source>
        <dbReference type="Proteomes" id="UP001302613"/>
    </source>
</evidence>
<keyword evidence="2" id="KW-1185">Reference proteome</keyword>
<accession>A0ABZ0GX12</accession>
<reference evidence="1 2" key="1">
    <citation type="submission" date="2023-10" db="EMBL/GenBank/DDBJ databases">
        <title>SFO-1, KPC-2, NDM-1 were first reported in Portuguese citrobacter collected clinically.</title>
        <authorList>
            <person name="Guo K."/>
        </authorList>
    </citation>
    <scope>NUCLEOTIDE SEQUENCE [LARGE SCALE GENOMIC DNA]</scope>
    <source>
        <strain evidence="1 2">L2724hy</strain>
    </source>
</reference>
<dbReference type="RefSeq" id="WP_234102569.1">
    <property type="nucleotide sequence ID" value="NZ_CP136601.1"/>
</dbReference>
<organism evidence="1 2">
    <name type="scientific">Citrobacter portucalensis</name>
    <dbReference type="NCBI Taxonomy" id="1639133"/>
    <lineage>
        <taxon>Bacteria</taxon>
        <taxon>Pseudomonadati</taxon>
        <taxon>Pseudomonadota</taxon>
        <taxon>Gammaproteobacteria</taxon>
        <taxon>Enterobacterales</taxon>
        <taxon>Enterobacteriaceae</taxon>
        <taxon>Citrobacter</taxon>
        <taxon>Citrobacter freundii complex</taxon>
    </lineage>
</organism>
<name>A0ABZ0GX12_9ENTR</name>
<dbReference type="Proteomes" id="UP001302613">
    <property type="component" value="Chromosome"/>
</dbReference>